<feature type="transmembrane region" description="Helical" evidence="1">
    <location>
        <begin position="163"/>
        <end position="183"/>
    </location>
</feature>
<comment type="caution">
    <text evidence="2">The sequence shown here is derived from an EMBL/GenBank/DDBJ whole genome shotgun (WGS) entry which is preliminary data.</text>
</comment>
<protein>
    <submittedName>
        <fullName evidence="2">Uncharacterized protein</fullName>
    </submittedName>
</protein>
<dbReference type="EMBL" id="JARJCW010000136">
    <property type="protein sequence ID" value="KAJ7191186.1"/>
    <property type="molecule type" value="Genomic_DNA"/>
</dbReference>
<feature type="transmembrane region" description="Helical" evidence="1">
    <location>
        <begin position="71"/>
        <end position="96"/>
    </location>
</feature>
<evidence type="ECO:0000313" key="2">
    <source>
        <dbReference type="EMBL" id="KAJ7191186.1"/>
    </source>
</evidence>
<sequence>MPSESFDFHRQLLEEMLSIVVEIWAWAAKHFFTVTDAPITTITFFGSGAYFIMMAFYIQIIWKRGLARNRLLASVTISLFIMCTAHCIFILAVAAIEGSPGLWVGGHSSDRARARLAFLSADLLVAANIVYVTASGGAGYSTSVLFVLEDGPNTVLSNTSGPVFLFFVTIGVSLLTTFILMALTVGRIWMLARTAQKVLGAELTGTYHTVCAMILESGSLYLCGGIVYIFAGLKLTGFTPGIAPTIIAVRVALGQSVDDVNSFIVPRPREACATALDQRDDEVLYIGRESVKVEAV</sequence>
<dbReference type="Proteomes" id="UP001219525">
    <property type="component" value="Unassembled WGS sequence"/>
</dbReference>
<proteinExistence type="predicted"/>
<keyword evidence="1" id="KW-0472">Membrane</keyword>
<keyword evidence="3" id="KW-1185">Reference proteome</keyword>
<keyword evidence="1" id="KW-1133">Transmembrane helix</keyword>
<keyword evidence="1" id="KW-0812">Transmembrane</keyword>
<feature type="transmembrane region" description="Helical" evidence="1">
    <location>
        <begin position="38"/>
        <end position="59"/>
    </location>
</feature>
<evidence type="ECO:0000313" key="3">
    <source>
        <dbReference type="Proteomes" id="UP001219525"/>
    </source>
</evidence>
<evidence type="ECO:0000256" key="1">
    <source>
        <dbReference type="SAM" id="Phobius"/>
    </source>
</evidence>
<accession>A0AAD6UN20</accession>
<gene>
    <name evidence="2" type="ORF">GGX14DRAFT_601067</name>
</gene>
<reference evidence="2" key="1">
    <citation type="submission" date="2023-03" db="EMBL/GenBank/DDBJ databases">
        <title>Massive genome expansion in bonnet fungi (Mycena s.s.) driven by repeated elements and novel gene families across ecological guilds.</title>
        <authorList>
            <consortium name="Lawrence Berkeley National Laboratory"/>
            <person name="Harder C.B."/>
            <person name="Miyauchi S."/>
            <person name="Viragh M."/>
            <person name="Kuo A."/>
            <person name="Thoen E."/>
            <person name="Andreopoulos B."/>
            <person name="Lu D."/>
            <person name="Skrede I."/>
            <person name="Drula E."/>
            <person name="Henrissat B."/>
            <person name="Morin E."/>
            <person name="Kohler A."/>
            <person name="Barry K."/>
            <person name="LaButti K."/>
            <person name="Morin E."/>
            <person name="Salamov A."/>
            <person name="Lipzen A."/>
            <person name="Mereny Z."/>
            <person name="Hegedus B."/>
            <person name="Baldrian P."/>
            <person name="Stursova M."/>
            <person name="Weitz H."/>
            <person name="Taylor A."/>
            <person name="Grigoriev I.V."/>
            <person name="Nagy L.G."/>
            <person name="Martin F."/>
            <person name="Kauserud H."/>
        </authorList>
    </citation>
    <scope>NUCLEOTIDE SEQUENCE</scope>
    <source>
        <strain evidence="2">9144</strain>
    </source>
</reference>
<organism evidence="2 3">
    <name type="scientific">Mycena pura</name>
    <dbReference type="NCBI Taxonomy" id="153505"/>
    <lineage>
        <taxon>Eukaryota</taxon>
        <taxon>Fungi</taxon>
        <taxon>Dikarya</taxon>
        <taxon>Basidiomycota</taxon>
        <taxon>Agaricomycotina</taxon>
        <taxon>Agaricomycetes</taxon>
        <taxon>Agaricomycetidae</taxon>
        <taxon>Agaricales</taxon>
        <taxon>Marasmiineae</taxon>
        <taxon>Mycenaceae</taxon>
        <taxon>Mycena</taxon>
    </lineage>
</organism>
<name>A0AAD6UN20_9AGAR</name>
<dbReference type="AlphaFoldDB" id="A0AAD6UN20"/>